<dbReference type="AlphaFoldDB" id="A0A2U8GM65"/>
<organism evidence="1 2">
    <name type="scientific">Parazoarcus communis</name>
    <dbReference type="NCBI Taxonomy" id="41977"/>
    <lineage>
        <taxon>Bacteria</taxon>
        <taxon>Pseudomonadati</taxon>
        <taxon>Pseudomonadota</taxon>
        <taxon>Betaproteobacteria</taxon>
        <taxon>Rhodocyclales</taxon>
        <taxon>Zoogloeaceae</taxon>
        <taxon>Parazoarcus</taxon>
    </lineage>
</organism>
<evidence type="ECO:0000313" key="1">
    <source>
        <dbReference type="EMBL" id="AWI74699.1"/>
    </source>
</evidence>
<sequence>MPADGSRPVGAALNGAFAKVLLREIGSTAARTHKVFSDSTTKLYANVLSSVLHDCVAKSALAMDIMDRKLSERANDCRWWALTSAFSSCCPPKQS</sequence>
<protein>
    <submittedName>
        <fullName evidence="1">Uncharacterized protein</fullName>
    </submittedName>
</protein>
<proteinExistence type="predicted"/>
<accession>A0A2U8GM65</accession>
<dbReference type="EMBL" id="CP022187">
    <property type="protein sequence ID" value="AWI74699.1"/>
    <property type="molecule type" value="Genomic_DNA"/>
</dbReference>
<gene>
    <name evidence="1" type="ORF">CEW83_05305</name>
</gene>
<dbReference type="KEGG" id="acom:CEW83_05305"/>
<evidence type="ECO:0000313" key="2">
    <source>
        <dbReference type="Proteomes" id="UP000244930"/>
    </source>
</evidence>
<reference evidence="1 2" key="1">
    <citation type="submission" date="2017-06" db="EMBL/GenBank/DDBJ databases">
        <title>Azoarcus.</title>
        <authorList>
            <person name="Woo J.-H."/>
            <person name="Kim H.-S."/>
        </authorList>
    </citation>
    <scope>NUCLEOTIDE SEQUENCE [LARGE SCALE GENOMIC DNA]</scope>
    <source>
        <strain evidence="1 2">TSPY31</strain>
    </source>
</reference>
<dbReference type="Proteomes" id="UP000244930">
    <property type="component" value="Chromosome"/>
</dbReference>
<keyword evidence="2" id="KW-1185">Reference proteome</keyword>
<name>A0A2U8GM65_9RHOO</name>